<proteinExistence type="inferred from homology"/>
<dbReference type="GO" id="GO:0005992">
    <property type="term" value="P:trehalose biosynthetic process"/>
    <property type="evidence" value="ECO:0007669"/>
    <property type="project" value="InterPro"/>
</dbReference>
<dbReference type="CDD" id="cd03788">
    <property type="entry name" value="GT20_TPS"/>
    <property type="match status" value="1"/>
</dbReference>
<evidence type="ECO:0000256" key="1">
    <source>
        <dbReference type="ARBA" id="ARBA00005409"/>
    </source>
</evidence>
<feature type="chain" id="PRO_5040242891" evidence="3">
    <location>
        <begin position="24"/>
        <end position="986"/>
    </location>
</feature>
<dbReference type="GO" id="GO:0003825">
    <property type="term" value="F:alpha,alpha-trehalose-phosphate synthase (UDP-forming) activity"/>
    <property type="evidence" value="ECO:0007669"/>
    <property type="project" value="TreeGrafter"/>
</dbReference>
<dbReference type="InterPro" id="IPR023214">
    <property type="entry name" value="HAD_sf"/>
</dbReference>
<dbReference type="Gene3D" id="3.30.70.1020">
    <property type="entry name" value="Trehalose-6-phosphate phosphatase related protein, domain 2"/>
    <property type="match status" value="1"/>
</dbReference>
<evidence type="ECO:0000313" key="4">
    <source>
        <dbReference type="EMBL" id="KAF9468352.1"/>
    </source>
</evidence>
<feature type="signal peptide" evidence="3">
    <location>
        <begin position="1"/>
        <end position="23"/>
    </location>
</feature>
<feature type="compositionally biased region" description="Low complexity" evidence="2">
    <location>
        <begin position="123"/>
        <end position="143"/>
    </location>
</feature>
<dbReference type="Gene3D" id="3.40.50.1000">
    <property type="entry name" value="HAD superfamily/HAD-like"/>
    <property type="match status" value="1"/>
</dbReference>
<protein>
    <submittedName>
        <fullName evidence="4">Alpha,alpha-trehalose-phosphate synthase</fullName>
    </submittedName>
</protein>
<dbReference type="PANTHER" id="PTHR10788:SF15">
    <property type="entry name" value="TREHALOSE SYNTHASE COMPLEX REGULATORY SUBUNIT TPS3-RELATED"/>
    <property type="match status" value="1"/>
</dbReference>
<dbReference type="SUPFAM" id="SSF53756">
    <property type="entry name" value="UDP-Glycosyltransferase/glycogen phosphorylase"/>
    <property type="match status" value="1"/>
</dbReference>
<feature type="compositionally biased region" description="Basic and acidic residues" evidence="2">
    <location>
        <begin position="80"/>
        <end position="89"/>
    </location>
</feature>
<dbReference type="Pfam" id="PF02358">
    <property type="entry name" value="Trehalose_PPase"/>
    <property type="match status" value="1"/>
</dbReference>
<sequence>MASFRGRRVVIASLFLPNSAVLGESPPPTPERHLASANDESSLSIPAVTQRLAEKPRRMPLPPVPSITSSSSLPVPLKSIVEDLKDKSRNPTPAVRSPTQEIANPFAKLPQFTPNTTQKDSTRLTAHSYTTTTAPASPPSSLTSPPPMRKHQTTHTDHAPRAGGRRKHSRSASRRADPDSPRATGGFNEPWHIESNPHCNGGLKNAVDSVGAKLKKKLWVGTLGTNTDSFSDTLRRNIDRRMLLQSSSLPVWIPDDEFQGCYAEFCHQVLWPCLHYAIPDAPKTKLFYESASFSQYVAVNQRFADAIIASHQEGDIIWVNDYHLMLLPALLRASPKIPPSTPIGFFMHVAFPSSEIFRCLSVRQDLLRGLLGADLVGFQTANYARHFRQTVSRIMSYEALPKGIQVADGDGLGPIEDEGKEKGETRGRFVDVGVFPMGIDVWKLKEKKAEPEVKDWVQVLTQRYNGMKIVVGRDKLDEIQGVRQKIQAFEYFLDKYPEFQGKVVLIQVALQTTESNELAGGVADVVSRLNSRFSTLTYQPVVFLHTQDLTFPQYLALLSVADAFIVTSLREGMALRTHEYVECQEGKYRPLVLSEFTGSYSYSGFRSCIAVNPWDTRGTAAAINQALTMAPEEAHTRWVELHNHVTTQTAQAFVTSFLNRCIRAHTEHHIEDDAGEDVPVLDMGRVVVRYRHSTGRRLIVADLEGTLWKRDMRIWLDEEARKTQKAQKGVDAEVPEEVIEVLGKLAEDRRNEVWLVSGFRVKGALERIAERVPSVGLVAENGCFIKTRKTRSESGEWINMVANFNLTWKSACLEILNYFTERTPGSFVEAREASMVWRFWTGEPSDVDSADRQWARRQAAEAQNHIFDSLGERYGLRIIPGKNSFLVLPNNISRATSLAAILHPGGPARSPLSGRAAWMSPDASSDVIGGDDLDFILAVSGDEKLLRRLNEFDNSETCSTGGKGTDAKWRIEPGKVRDALRALASA</sequence>
<organism evidence="4 5">
    <name type="scientific">Collybia nuda</name>
    <dbReference type="NCBI Taxonomy" id="64659"/>
    <lineage>
        <taxon>Eukaryota</taxon>
        <taxon>Fungi</taxon>
        <taxon>Dikarya</taxon>
        <taxon>Basidiomycota</taxon>
        <taxon>Agaricomycotina</taxon>
        <taxon>Agaricomycetes</taxon>
        <taxon>Agaricomycetidae</taxon>
        <taxon>Agaricales</taxon>
        <taxon>Tricholomatineae</taxon>
        <taxon>Clitocybaceae</taxon>
        <taxon>Collybia</taxon>
    </lineage>
</organism>
<comment type="similarity">
    <text evidence="1">In the N-terminal section; belongs to the glycosyltransferase 20 family.</text>
</comment>
<comment type="caution">
    <text evidence="4">The sequence shown here is derived from an EMBL/GenBank/DDBJ whole genome shotgun (WGS) entry which is preliminary data.</text>
</comment>
<dbReference type="EMBL" id="MU150233">
    <property type="protein sequence ID" value="KAF9468352.1"/>
    <property type="molecule type" value="Genomic_DNA"/>
</dbReference>
<dbReference type="GO" id="GO:0005946">
    <property type="term" value="C:alpha,alpha-trehalose-phosphate synthase complex (UDP-forming)"/>
    <property type="evidence" value="ECO:0007669"/>
    <property type="project" value="TreeGrafter"/>
</dbReference>
<dbReference type="SUPFAM" id="SSF56784">
    <property type="entry name" value="HAD-like"/>
    <property type="match status" value="1"/>
</dbReference>
<dbReference type="Pfam" id="PF00982">
    <property type="entry name" value="Glyco_transf_20"/>
    <property type="match status" value="1"/>
</dbReference>
<dbReference type="AlphaFoldDB" id="A0A9P6CJD7"/>
<name>A0A9P6CJD7_9AGAR</name>
<dbReference type="Proteomes" id="UP000807353">
    <property type="component" value="Unassembled WGS sequence"/>
</dbReference>
<keyword evidence="3" id="KW-0732">Signal</keyword>
<dbReference type="FunFam" id="3.40.50.2000:FF:000036">
    <property type="entry name" value="Alpha,alpha-trehalose-phosphate synthase subunit Tps2"/>
    <property type="match status" value="1"/>
</dbReference>
<dbReference type="OrthoDB" id="755951at2759"/>
<reference evidence="4" key="1">
    <citation type="submission" date="2020-11" db="EMBL/GenBank/DDBJ databases">
        <authorList>
            <consortium name="DOE Joint Genome Institute"/>
            <person name="Ahrendt S."/>
            <person name="Riley R."/>
            <person name="Andreopoulos W."/>
            <person name="Labutti K."/>
            <person name="Pangilinan J."/>
            <person name="Ruiz-Duenas F.J."/>
            <person name="Barrasa J.M."/>
            <person name="Sanchez-Garcia M."/>
            <person name="Camarero S."/>
            <person name="Miyauchi S."/>
            <person name="Serrano A."/>
            <person name="Linde D."/>
            <person name="Babiker R."/>
            <person name="Drula E."/>
            <person name="Ayuso-Fernandez I."/>
            <person name="Pacheco R."/>
            <person name="Padilla G."/>
            <person name="Ferreira P."/>
            <person name="Barriuso J."/>
            <person name="Kellner H."/>
            <person name="Castanera R."/>
            <person name="Alfaro M."/>
            <person name="Ramirez L."/>
            <person name="Pisabarro A.G."/>
            <person name="Kuo A."/>
            <person name="Tritt A."/>
            <person name="Lipzen A."/>
            <person name="He G."/>
            <person name="Yan M."/>
            <person name="Ng V."/>
            <person name="Cullen D."/>
            <person name="Martin F."/>
            <person name="Rosso M.-N."/>
            <person name="Henrissat B."/>
            <person name="Hibbett D."/>
            <person name="Martinez A.T."/>
            <person name="Grigoriev I.V."/>
        </authorList>
    </citation>
    <scope>NUCLEOTIDE SEQUENCE</scope>
    <source>
        <strain evidence="4">CBS 247.69</strain>
    </source>
</reference>
<evidence type="ECO:0000313" key="5">
    <source>
        <dbReference type="Proteomes" id="UP000807353"/>
    </source>
</evidence>
<feature type="compositionally biased region" description="Basic residues" evidence="2">
    <location>
        <begin position="163"/>
        <end position="173"/>
    </location>
</feature>
<keyword evidence="5" id="KW-1185">Reference proteome</keyword>
<dbReference type="GO" id="GO:0005829">
    <property type="term" value="C:cytosol"/>
    <property type="evidence" value="ECO:0007669"/>
    <property type="project" value="TreeGrafter"/>
</dbReference>
<dbReference type="InterPro" id="IPR001830">
    <property type="entry name" value="Glyco_trans_20"/>
</dbReference>
<dbReference type="InterPro" id="IPR003337">
    <property type="entry name" value="Trehalose_PPase"/>
</dbReference>
<feature type="region of interest" description="Disordered" evidence="2">
    <location>
        <begin position="20"/>
        <end position="194"/>
    </location>
</feature>
<evidence type="ECO:0000256" key="3">
    <source>
        <dbReference type="SAM" id="SignalP"/>
    </source>
</evidence>
<dbReference type="Gene3D" id="3.40.50.2000">
    <property type="entry name" value="Glycogen Phosphorylase B"/>
    <property type="match status" value="2"/>
</dbReference>
<dbReference type="PANTHER" id="PTHR10788">
    <property type="entry name" value="TREHALOSE-6-PHOSPHATE SYNTHASE"/>
    <property type="match status" value="1"/>
</dbReference>
<accession>A0A9P6CJD7</accession>
<dbReference type="GO" id="GO:0004805">
    <property type="term" value="F:trehalose-phosphatase activity"/>
    <property type="evidence" value="ECO:0007669"/>
    <property type="project" value="TreeGrafter"/>
</dbReference>
<evidence type="ECO:0000256" key="2">
    <source>
        <dbReference type="SAM" id="MobiDB-lite"/>
    </source>
</evidence>
<gene>
    <name evidence="4" type="ORF">BDZ94DRAFT_1246588</name>
</gene>
<dbReference type="InterPro" id="IPR036412">
    <property type="entry name" value="HAD-like_sf"/>
</dbReference>